<evidence type="ECO:0000256" key="1">
    <source>
        <dbReference type="ARBA" id="ARBA00004141"/>
    </source>
</evidence>
<proteinExistence type="predicted"/>
<evidence type="ECO:0000259" key="9">
    <source>
        <dbReference type="Pfam" id="PF00582"/>
    </source>
</evidence>
<evidence type="ECO:0000256" key="6">
    <source>
        <dbReference type="ARBA" id="ARBA00023065"/>
    </source>
</evidence>
<dbReference type="Gene3D" id="1.20.1530.20">
    <property type="match status" value="1"/>
</dbReference>
<dbReference type="GO" id="GO:1902600">
    <property type="term" value="P:proton transmembrane transport"/>
    <property type="evidence" value="ECO:0007669"/>
    <property type="project" value="InterPro"/>
</dbReference>
<feature type="domain" description="Cation/H+ exchanger transmembrane" evidence="10">
    <location>
        <begin position="24"/>
        <end position="396"/>
    </location>
</feature>
<evidence type="ECO:0000256" key="8">
    <source>
        <dbReference type="SAM" id="Phobius"/>
    </source>
</evidence>
<sequence>MDFGLLQYSFPITDPILKFLIILIIILSVPILSDKIRLPHLLGMILAGVLIGPNGLNLLERDSSIILSGTAGLLYIMFLSGLEIDMNDFRKNIWKSSTLGLLGFCIPMLIGTFSSIYFLEFSTATSILLASMFASHTLITYPIVSKLGLAKNKAVNIAVGSTLITNMLALLVLAIIVGMSNGSLSSFFWIKLVLSFTASTLIILLVFPHIARWFFKRFRDNVSQYIFVLVIVFSGAILSQLAGIEGIIGAFMAGLALNGLIPRHSPLMNRIDFVGNAIFIPFFLIGVGMLIDYRAFTNKHTLFVAFIMTAVAILGKYLAAIITRRSFKLTSDEGTLIFGLTNSQAAATLAAVLVGYNIILGYNDAGLPIRLLNHEILNGTIIMILVTCTVASFATQRASHRIASSDQLLNQPEDISERILIPVSNPNTLDELVNFSLVLKSSKNRNGIVALSVVPIDTNDPDAGSKARKLLDRAAEAGAAADIKIKTSLRYNDNPVKGITHVLQEKKITDLILGLHDRKGLSDSFLGTVTQNILSNTNITTYIYHPHQPIATVRRHFVLIPENAEMETGFPFWLAKIWNLALNTGSTVVFYAGIDTLKFLRNIQLHHPIKVEFNELKNWNHLLRVRKRIKTDDNVIIVLSRENLPSYNSSMAYIPAYINKYLSNNNFLLIYPSQLDLEDEKVDLTYPSLIETIEKIDGIGKTLASLFRKSRSKEQPPLP</sequence>
<dbReference type="Gene3D" id="3.40.50.620">
    <property type="entry name" value="HUPs"/>
    <property type="match status" value="1"/>
</dbReference>
<accession>A0A9J6ZNE3</accession>
<organism evidence="11 12">
    <name type="scientific">Xiashengella succiniciproducens</name>
    <dbReference type="NCBI Taxonomy" id="2949635"/>
    <lineage>
        <taxon>Bacteria</taxon>
        <taxon>Pseudomonadati</taxon>
        <taxon>Bacteroidota</taxon>
        <taxon>Bacteroidia</taxon>
        <taxon>Marinilabiliales</taxon>
        <taxon>Marinilabiliaceae</taxon>
        <taxon>Xiashengella</taxon>
    </lineage>
</organism>
<dbReference type="RefSeq" id="WP_250722915.1">
    <property type="nucleotide sequence ID" value="NZ_CP098400.1"/>
</dbReference>
<dbReference type="InterPro" id="IPR014729">
    <property type="entry name" value="Rossmann-like_a/b/a_fold"/>
</dbReference>
<dbReference type="InterPro" id="IPR038770">
    <property type="entry name" value="Na+/solute_symporter_sf"/>
</dbReference>
<keyword evidence="3" id="KW-0050">Antiport</keyword>
<evidence type="ECO:0000259" key="10">
    <source>
        <dbReference type="Pfam" id="PF00999"/>
    </source>
</evidence>
<dbReference type="InterPro" id="IPR006153">
    <property type="entry name" value="Cation/H_exchanger_TM"/>
</dbReference>
<keyword evidence="12" id="KW-1185">Reference proteome</keyword>
<dbReference type="Pfam" id="PF00582">
    <property type="entry name" value="Usp"/>
    <property type="match status" value="1"/>
</dbReference>
<reference evidence="11" key="2">
    <citation type="submission" date="2022-06" db="EMBL/GenBank/DDBJ databases">
        <title>Xiashengella guii gen. nov. sp. nov., a bacterium isolated form anaerobic digestion tank.</title>
        <authorList>
            <person name="Huang H."/>
        </authorList>
    </citation>
    <scope>NUCLEOTIDE SEQUENCE</scope>
    <source>
        <strain evidence="11">Ai-910</strain>
    </source>
</reference>
<evidence type="ECO:0000256" key="7">
    <source>
        <dbReference type="ARBA" id="ARBA00023136"/>
    </source>
</evidence>
<feature type="transmembrane region" description="Helical" evidence="8">
    <location>
        <begin position="303"/>
        <end position="323"/>
    </location>
</feature>
<dbReference type="InterPro" id="IPR006016">
    <property type="entry name" value="UspA"/>
</dbReference>
<evidence type="ECO:0000256" key="4">
    <source>
        <dbReference type="ARBA" id="ARBA00022692"/>
    </source>
</evidence>
<feature type="transmembrane region" description="Helical" evidence="8">
    <location>
        <begin position="65"/>
        <end position="86"/>
    </location>
</feature>
<dbReference type="GO" id="GO:0016020">
    <property type="term" value="C:membrane"/>
    <property type="evidence" value="ECO:0007669"/>
    <property type="project" value="UniProtKB-SubCell"/>
</dbReference>
<dbReference type="SUPFAM" id="SSF52402">
    <property type="entry name" value="Adenine nucleotide alpha hydrolases-like"/>
    <property type="match status" value="1"/>
</dbReference>
<dbReference type="EMBL" id="CP098400">
    <property type="protein sequence ID" value="URW79209.1"/>
    <property type="molecule type" value="Genomic_DNA"/>
</dbReference>
<keyword evidence="5 8" id="KW-1133">Transmembrane helix</keyword>
<gene>
    <name evidence="11" type="ORF">M9189_10120</name>
</gene>
<evidence type="ECO:0000256" key="2">
    <source>
        <dbReference type="ARBA" id="ARBA00022448"/>
    </source>
</evidence>
<name>A0A9J6ZNE3_9BACT</name>
<evidence type="ECO:0000313" key="11">
    <source>
        <dbReference type="EMBL" id="URW79209.1"/>
    </source>
</evidence>
<feature type="transmembrane region" description="Helical" evidence="8">
    <location>
        <begin position="98"/>
        <end position="119"/>
    </location>
</feature>
<reference evidence="11" key="1">
    <citation type="submission" date="2022-05" db="EMBL/GenBank/DDBJ databases">
        <authorList>
            <person name="Sun X."/>
        </authorList>
    </citation>
    <scope>NUCLEOTIDE SEQUENCE</scope>
    <source>
        <strain evidence="11">Ai-910</strain>
    </source>
</reference>
<comment type="subcellular location">
    <subcellularLocation>
        <location evidence="1">Membrane</location>
        <topology evidence="1">Multi-pass membrane protein</topology>
    </subcellularLocation>
</comment>
<keyword evidence="2" id="KW-0813">Transport</keyword>
<dbReference type="CDD" id="cd00293">
    <property type="entry name" value="USP-like"/>
    <property type="match status" value="1"/>
</dbReference>
<feature type="transmembrane region" description="Helical" evidence="8">
    <location>
        <begin position="335"/>
        <end position="356"/>
    </location>
</feature>
<evidence type="ECO:0000256" key="3">
    <source>
        <dbReference type="ARBA" id="ARBA00022449"/>
    </source>
</evidence>
<dbReference type="PANTHER" id="PTHR43562">
    <property type="entry name" value="NAPA-TYPE SODIUM/HYDROGEN ANTIPORTER"/>
    <property type="match status" value="1"/>
</dbReference>
<feature type="transmembrane region" description="Helical" evidence="8">
    <location>
        <begin position="376"/>
        <end position="395"/>
    </location>
</feature>
<feature type="transmembrane region" description="Helical" evidence="8">
    <location>
        <begin position="16"/>
        <end position="33"/>
    </location>
</feature>
<keyword evidence="7 8" id="KW-0472">Membrane</keyword>
<dbReference type="KEGG" id="alkq:M9189_10120"/>
<keyword evidence="6" id="KW-0406">Ion transport</keyword>
<dbReference type="AlphaFoldDB" id="A0A9J6ZNE3"/>
<evidence type="ECO:0000313" key="12">
    <source>
        <dbReference type="Proteomes" id="UP001056426"/>
    </source>
</evidence>
<dbReference type="Pfam" id="PF00999">
    <property type="entry name" value="Na_H_Exchanger"/>
    <property type="match status" value="1"/>
</dbReference>
<evidence type="ECO:0000256" key="5">
    <source>
        <dbReference type="ARBA" id="ARBA00022989"/>
    </source>
</evidence>
<feature type="transmembrane region" description="Helical" evidence="8">
    <location>
        <begin position="156"/>
        <end position="176"/>
    </location>
</feature>
<dbReference type="PANTHER" id="PTHR43562:SF4">
    <property type="entry name" value="NA(+)_H(+) ANTIPORTER NHAS5"/>
    <property type="match status" value="1"/>
</dbReference>
<dbReference type="Proteomes" id="UP001056426">
    <property type="component" value="Chromosome"/>
</dbReference>
<dbReference type="GO" id="GO:0015297">
    <property type="term" value="F:antiporter activity"/>
    <property type="evidence" value="ECO:0007669"/>
    <property type="project" value="UniProtKB-KW"/>
</dbReference>
<feature type="transmembrane region" description="Helical" evidence="8">
    <location>
        <begin position="188"/>
        <end position="210"/>
    </location>
</feature>
<feature type="domain" description="UspA" evidence="9">
    <location>
        <begin position="418"/>
        <end position="543"/>
    </location>
</feature>
<keyword evidence="4 8" id="KW-0812">Transmembrane</keyword>
<protein>
    <submittedName>
        <fullName evidence="11">Cation:proton antiporter</fullName>
    </submittedName>
</protein>
<feature type="transmembrane region" description="Helical" evidence="8">
    <location>
        <begin position="222"/>
        <end position="238"/>
    </location>
</feature>
<feature type="transmembrane region" description="Helical" evidence="8">
    <location>
        <begin position="273"/>
        <end position="291"/>
    </location>
</feature>
<feature type="transmembrane region" description="Helical" evidence="8">
    <location>
        <begin position="125"/>
        <end position="144"/>
    </location>
</feature>
<feature type="transmembrane region" description="Helical" evidence="8">
    <location>
        <begin position="40"/>
        <end position="59"/>
    </location>
</feature>